<comment type="caution">
    <text evidence="2">The sequence shown here is derived from an EMBL/GenBank/DDBJ whole genome shotgun (WGS) entry which is preliminary data.</text>
</comment>
<dbReference type="Proteomes" id="UP000838756">
    <property type="component" value="Unassembled WGS sequence"/>
</dbReference>
<name>A0A8S4S523_9NEOP</name>
<evidence type="ECO:0000256" key="1">
    <source>
        <dbReference type="SAM" id="MobiDB-lite"/>
    </source>
</evidence>
<reference evidence="2" key="1">
    <citation type="submission" date="2022-03" db="EMBL/GenBank/DDBJ databases">
        <authorList>
            <person name="Lindestad O."/>
        </authorList>
    </citation>
    <scope>NUCLEOTIDE SEQUENCE</scope>
</reference>
<dbReference type="AlphaFoldDB" id="A0A8S4S523"/>
<evidence type="ECO:0000313" key="2">
    <source>
        <dbReference type="EMBL" id="CAH2244478.1"/>
    </source>
</evidence>
<gene>
    <name evidence="2" type="primary">jg17954</name>
    <name evidence="2" type="ORF">PAEG_LOCUS20421</name>
</gene>
<organism evidence="2 3">
    <name type="scientific">Pararge aegeria aegeria</name>
    <dbReference type="NCBI Taxonomy" id="348720"/>
    <lineage>
        <taxon>Eukaryota</taxon>
        <taxon>Metazoa</taxon>
        <taxon>Ecdysozoa</taxon>
        <taxon>Arthropoda</taxon>
        <taxon>Hexapoda</taxon>
        <taxon>Insecta</taxon>
        <taxon>Pterygota</taxon>
        <taxon>Neoptera</taxon>
        <taxon>Endopterygota</taxon>
        <taxon>Lepidoptera</taxon>
        <taxon>Glossata</taxon>
        <taxon>Ditrysia</taxon>
        <taxon>Papilionoidea</taxon>
        <taxon>Nymphalidae</taxon>
        <taxon>Satyrinae</taxon>
        <taxon>Satyrini</taxon>
        <taxon>Parargina</taxon>
        <taxon>Pararge</taxon>
    </lineage>
</organism>
<accession>A0A8S4S523</accession>
<proteinExistence type="predicted"/>
<keyword evidence="3" id="KW-1185">Reference proteome</keyword>
<dbReference type="EMBL" id="CAKXAJ010025830">
    <property type="protein sequence ID" value="CAH2244478.1"/>
    <property type="molecule type" value="Genomic_DNA"/>
</dbReference>
<feature type="region of interest" description="Disordered" evidence="1">
    <location>
        <begin position="79"/>
        <end position="104"/>
    </location>
</feature>
<sequence>MVVRPSVLVGHLQRPAHGAPRCTHVPLEHEPSICGVLPHTIGARWMYATPLWTYHIVAPVIAATHSRLDRAAATLIGHGTTDQTVQPSDPPVDAGGVATTEEGHRLSYPRSLQGLRGRLRDRVSLL</sequence>
<protein>
    <submittedName>
        <fullName evidence="2">Jg17954 protein</fullName>
    </submittedName>
</protein>
<evidence type="ECO:0000313" key="3">
    <source>
        <dbReference type="Proteomes" id="UP000838756"/>
    </source>
</evidence>